<reference evidence="8 9" key="1">
    <citation type="submission" date="2022-09" db="EMBL/GenBank/DDBJ databases">
        <authorList>
            <person name="Palmer J.M."/>
        </authorList>
    </citation>
    <scope>NUCLEOTIDE SEQUENCE [LARGE SCALE GENOMIC DNA]</scope>
    <source>
        <strain evidence="8 9">DSM 7382</strain>
    </source>
</reference>
<dbReference type="GO" id="GO:0016616">
    <property type="term" value="F:oxidoreductase activity, acting on the CH-OH group of donors, NAD or NADP as acceptor"/>
    <property type="evidence" value="ECO:0007669"/>
    <property type="project" value="UniProtKB-ARBA"/>
</dbReference>
<dbReference type="InterPro" id="IPR018170">
    <property type="entry name" value="Aldo/ket_reductase_CS"/>
</dbReference>
<feature type="active site" description="Proton donor" evidence="4">
    <location>
        <position position="54"/>
    </location>
</feature>
<proteinExistence type="inferred from homology"/>
<sequence length="305" mass="33845">MTVPNIKLNNGVEIPAIGLGCWAGLTKEEREAGKDWFLTALKAGYRHFDTAHIYGTEVSVGKAIKESGIPRKNIFITTKLPWNHMDRVQTSIDESLKNLDIDYVDLYLVHWPFAVKYEEGNPAPMNPVGDLVLEESVTFNDVWAEVEKVLASGKARAIGVSNFSIKTLDQLLTTAKVVPAVNQVELHPYLSQPELKAYCNSKGIILTAYTPTGYATVRSDSTITALATKYNVTPAQVILAWHLSRGVIAVPKSANEEHQKENLAPPTLSAEDLEAINKLNKNERLCNKANERGVVWGWTYEQLGW</sequence>
<evidence type="ECO:0000313" key="9">
    <source>
        <dbReference type="Proteomes" id="UP001385951"/>
    </source>
</evidence>
<keyword evidence="9" id="KW-1185">Reference proteome</keyword>
<dbReference type="FunFam" id="3.20.20.100:FF:000002">
    <property type="entry name" value="2,5-diketo-D-gluconic acid reductase A"/>
    <property type="match status" value="1"/>
</dbReference>
<name>A0AAW0FXB1_9APHY</name>
<feature type="domain" description="NADP-dependent oxidoreductase" evidence="7">
    <location>
        <begin position="17"/>
        <end position="280"/>
    </location>
</feature>
<dbReference type="AlphaFoldDB" id="A0AAW0FXB1"/>
<dbReference type="Proteomes" id="UP001385951">
    <property type="component" value="Unassembled WGS sequence"/>
</dbReference>
<evidence type="ECO:0000256" key="1">
    <source>
        <dbReference type="ARBA" id="ARBA00007905"/>
    </source>
</evidence>
<comment type="similarity">
    <text evidence="1">Belongs to the aldo/keto reductase family.</text>
</comment>
<dbReference type="PROSITE" id="PS00798">
    <property type="entry name" value="ALDOKETO_REDUCTASE_1"/>
    <property type="match status" value="1"/>
</dbReference>
<feature type="binding site" evidence="5">
    <location>
        <position position="110"/>
    </location>
    <ligand>
        <name>substrate</name>
    </ligand>
</feature>
<dbReference type="Gene3D" id="3.20.20.100">
    <property type="entry name" value="NADP-dependent oxidoreductase domain"/>
    <property type="match status" value="1"/>
</dbReference>
<keyword evidence="2" id="KW-0521">NADP</keyword>
<dbReference type="PRINTS" id="PR00069">
    <property type="entry name" value="ALDKETRDTASE"/>
</dbReference>
<dbReference type="EMBL" id="JASBNA010000034">
    <property type="protein sequence ID" value="KAK7682824.1"/>
    <property type="molecule type" value="Genomic_DNA"/>
</dbReference>
<dbReference type="Pfam" id="PF00248">
    <property type="entry name" value="Aldo_ket_red"/>
    <property type="match status" value="1"/>
</dbReference>
<keyword evidence="3" id="KW-0560">Oxidoreductase</keyword>
<evidence type="ECO:0000256" key="2">
    <source>
        <dbReference type="ARBA" id="ARBA00022857"/>
    </source>
</evidence>
<dbReference type="PIRSF" id="PIRSF000097">
    <property type="entry name" value="AKR"/>
    <property type="match status" value="1"/>
</dbReference>
<accession>A0AAW0FXB1</accession>
<evidence type="ECO:0000256" key="5">
    <source>
        <dbReference type="PIRSR" id="PIRSR000097-2"/>
    </source>
</evidence>
<protein>
    <recommendedName>
        <fullName evidence="7">NADP-dependent oxidoreductase domain-containing protein</fullName>
    </recommendedName>
</protein>
<dbReference type="PROSITE" id="PS00062">
    <property type="entry name" value="ALDOKETO_REDUCTASE_2"/>
    <property type="match status" value="1"/>
</dbReference>
<evidence type="ECO:0000313" key="8">
    <source>
        <dbReference type="EMBL" id="KAK7682824.1"/>
    </source>
</evidence>
<evidence type="ECO:0000256" key="3">
    <source>
        <dbReference type="ARBA" id="ARBA00023002"/>
    </source>
</evidence>
<dbReference type="InterPro" id="IPR036812">
    <property type="entry name" value="NAD(P)_OxRdtase_dom_sf"/>
</dbReference>
<evidence type="ECO:0000256" key="4">
    <source>
        <dbReference type="PIRSR" id="PIRSR000097-1"/>
    </source>
</evidence>
<feature type="site" description="Lowers pKa of active site Tyr" evidence="6">
    <location>
        <position position="79"/>
    </location>
</feature>
<organism evidence="8 9">
    <name type="scientific">Cerrena zonata</name>
    <dbReference type="NCBI Taxonomy" id="2478898"/>
    <lineage>
        <taxon>Eukaryota</taxon>
        <taxon>Fungi</taxon>
        <taxon>Dikarya</taxon>
        <taxon>Basidiomycota</taxon>
        <taxon>Agaricomycotina</taxon>
        <taxon>Agaricomycetes</taxon>
        <taxon>Polyporales</taxon>
        <taxon>Cerrenaceae</taxon>
        <taxon>Cerrena</taxon>
    </lineage>
</organism>
<comment type="caution">
    <text evidence="8">The sequence shown here is derived from an EMBL/GenBank/DDBJ whole genome shotgun (WGS) entry which is preliminary data.</text>
</comment>
<dbReference type="SUPFAM" id="SSF51430">
    <property type="entry name" value="NAD(P)-linked oxidoreductase"/>
    <property type="match status" value="1"/>
</dbReference>
<dbReference type="PANTHER" id="PTHR43827">
    <property type="entry name" value="2,5-DIKETO-D-GLUCONIC ACID REDUCTASE"/>
    <property type="match status" value="1"/>
</dbReference>
<evidence type="ECO:0000256" key="6">
    <source>
        <dbReference type="PIRSR" id="PIRSR000097-3"/>
    </source>
</evidence>
<dbReference type="InterPro" id="IPR020471">
    <property type="entry name" value="AKR"/>
</dbReference>
<evidence type="ECO:0000259" key="7">
    <source>
        <dbReference type="Pfam" id="PF00248"/>
    </source>
</evidence>
<gene>
    <name evidence="8" type="ORF">QCA50_014208</name>
</gene>
<dbReference type="CDD" id="cd19071">
    <property type="entry name" value="AKR_AKR1-5-like"/>
    <property type="match status" value="1"/>
</dbReference>
<dbReference type="InterPro" id="IPR023210">
    <property type="entry name" value="NADP_OxRdtase_dom"/>
</dbReference>
<dbReference type="PANTHER" id="PTHR43827:SF3">
    <property type="entry name" value="NADP-DEPENDENT OXIDOREDUCTASE DOMAIN-CONTAINING PROTEIN"/>
    <property type="match status" value="1"/>
</dbReference>